<name>A0A1S2XV07_CICAR</name>
<dbReference type="InterPro" id="IPR019786">
    <property type="entry name" value="Zinc_finger_PHD-type_CS"/>
</dbReference>
<dbReference type="Gene3D" id="3.30.40.10">
    <property type="entry name" value="Zinc/RING finger domain, C3HC4 (zinc finger)"/>
    <property type="match status" value="2"/>
</dbReference>
<evidence type="ECO:0000256" key="1">
    <source>
        <dbReference type="ARBA" id="ARBA00004123"/>
    </source>
</evidence>
<dbReference type="GO" id="GO:0005634">
    <property type="term" value="C:nucleus"/>
    <property type="evidence" value="ECO:0007669"/>
    <property type="project" value="UniProtKB-SubCell"/>
</dbReference>
<dbReference type="GO" id="GO:0042393">
    <property type="term" value="F:histone binding"/>
    <property type="evidence" value="ECO:0007669"/>
    <property type="project" value="TreeGrafter"/>
</dbReference>
<dbReference type="Pfam" id="PF23209">
    <property type="entry name" value="IDM1_C"/>
    <property type="match status" value="1"/>
</dbReference>
<dbReference type="OrthoDB" id="1903104at2759"/>
<dbReference type="InterPro" id="IPR032308">
    <property type="entry name" value="TDBD"/>
</dbReference>
<keyword evidence="4" id="KW-0862">Zinc</keyword>
<dbReference type="RefSeq" id="XP_027188576.1">
    <property type="nucleotide sequence ID" value="XM_027332775.1"/>
</dbReference>
<feature type="domain" description="PHD-type" evidence="8">
    <location>
        <begin position="655"/>
        <end position="700"/>
    </location>
</feature>
<dbReference type="GeneID" id="101512705"/>
<keyword evidence="3 6" id="KW-0863">Zinc-finger</keyword>
<reference evidence="9" key="1">
    <citation type="journal article" date="2013" name="Nat. Biotechnol.">
        <title>Draft genome sequence of chickpea (Cicer arietinum) provides a resource for trait improvement.</title>
        <authorList>
            <person name="Varshney R.K."/>
            <person name="Song C."/>
            <person name="Saxena R.K."/>
            <person name="Azam S."/>
            <person name="Yu S."/>
            <person name="Sharpe A.G."/>
            <person name="Cannon S."/>
            <person name="Baek J."/>
            <person name="Rosen B.D."/>
            <person name="Tar'an B."/>
            <person name="Millan T."/>
            <person name="Zhang X."/>
            <person name="Ramsay L.D."/>
            <person name="Iwata A."/>
            <person name="Wang Y."/>
            <person name="Nelson W."/>
            <person name="Farmer A.D."/>
            <person name="Gaur P.M."/>
            <person name="Soderlund C."/>
            <person name="Penmetsa R.V."/>
            <person name="Xu C."/>
            <person name="Bharti A.K."/>
            <person name="He W."/>
            <person name="Winter P."/>
            <person name="Zhao S."/>
            <person name="Hane J.K."/>
            <person name="Carrasquilla-Garcia N."/>
            <person name="Condie J.A."/>
            <person name="Upadhyaya H.D."/>
            <person name="Luo M.C."/>
            <person name="Thudi M."/>
            <person name="Gowda C.L."/>
            <person name="Singh N.P."/>
            <person name="Lichtenzveig J."/>
            <person name="Gali K.K."/>
            <person name="Rubio J."/>
            <person name="Nadarajan N."/>
            <person name="Dolezel J."/>
            <person name="Bansal K.C."/>
            <person name="Xu X."/>
            <person name="Edwards D."/>
            <person name="Zhang G."/>
            <person name="Kahl G."/>
            <person name="Gil J."/>
            <person name="Singh K.B."/>
            <person name="Datta S.K."/>
            <person name="Jackson S.A."/>
            <person name="Wang J."/>
            <person name="Cook D.R."/>
        </authorList>
    </citation>
    <scope>NUCLEOTIDE SEQUENCE [LARGE SCALE GENOMIC DNA]</scope>
    <source>
        <strain evidence="9">cv. CDC Frontier</strain>
    </source>
</reference>
<dbReference type="PANTHER" id="PTHR47025">
    <property type="entry name" value="AUTOIMMUNE REGULATOR"/>
    <property type="match status" value="1"/>
</dbReference>
<dbReference type="InterPro" id="IPR056511">
    <property type="entry name" value="IDM1_C"/>
</dbReference>
<dbReference type="GO" id="GO:0045944">
    <property type="term" value="P:positive regulation of transcription by RNA polymerase II"/>
    <property type="evidence" value="ECO:0007669"/>
    <property type="project" value="TreeGrafter"/>
</dbReference>
<dbReference type="SUPFAM" id="SSF57903">
    <property type="entry name" value="FYVE/PHD zinc finger"/>
    <property type="match status" value="2"/>
</dbReference>
<dbReference type="STRING" id="3827.A0A1S2XV07"/>
<dbReference type="SMART" id="SM00249">
    <property type="entry name" value="PHD"/>
    <property type="match status" value="2"/>
</dbReference>
<dbReference type="Pfam" id="PF23011">
    <property type="entry name" value="PHD-1st_NSD"/>
    <property type="match status" value="1"/>
</dbReference>
<dbReference type="PROSITE" id="PS50016">
    <property type="entry name" value="ZF_PHD_2"/>
    <property type="match status" value="1"/>
</dbReference>
<evidence type="ECO:0000259" key="8">
    <source>
        <dbReference type="PROSITE" id="PS50016"/>
    </source>
</evidence>
<keyword evidence="5" id="KW-0539">Nucleus</keyword>
<dbReference type="CDD" id="cd15539">
    <property type="entry name" value="PHD1_AIRE"/>
    <property type="match status" value="1"/>
</dbReference>
<proteinExistence type="predicted"/>
<comment type="subcellular location">
    <subcellularLocation>
        <location evidence="1">Nucleus</location>
    </subcellularLocation>
</comment>
<dbReference type="GO" id="GO:0003682">
    <property type="term" value="F:chromatin binding"/>
    <property type="evidence" value="ECO:0007669"/>
    <property type="project" value="TreeGrafter"/>
</dbReference>
<dbReference type="KEGG" id="cam:101512705"/>
<dbReference type="eggNOG" id="ENOG502QS7V">
    <property type="taxonomic scope" value="Eukaryota"/>
</dbReference>
<gene>
    <name evidence="10 11" type="primary">LOC101512705</name>
</gene>
<dbReference type="InterPro" id="IPR013083">
    <property type="entry name" value="Znf_RING/FYVE/PHD"/>
</dbReference>
<dbReference type="InterPro" id="IPR059153">
    <property type="entry name" value="NSD_PHD-1st"/>
</dbReference>
<accession>A0A1S2XV07</accession>
<dbReference type="PANTHER" id="PTHR47025:SF28">
    <property type="entry name" value="ACYL-COA N-ACYLTRANSFERASE WITH RING_FYVE_PHD-TYPE ZINC FINGER DOMAIN-CONTAINING PROTEIN"/>
    <property type="match status" value="1"/>
</dbReference>
<dbReference type="FunFam" id="3.30.40.10:FF:000506">
    <property type="entry name" value="Acyl-CoA N-acyltransferase with RING/FYVE/PHD-type zinc finger domain"/>
    <property type="match status" value="1"/>
</dbReference>
<dbReference type="PaxDb" id="3827-XP_004494098.1"/>
<evidence type="ECO:0000256" key="2">
    <source>
        <dbReference type="ARBA" id="ARBA00022723"/>
    </source>
</evidence>
<dbReference type="InterPro" id="IPR001965">
    <property type="entry name" value="Znf_PHD"/>
</dbReference>
<dbReference type="GO" id="GO:0008270">
    <property type="term" value="F:zinc ion binding"/>
    <property type="evidence" value="ECO:0007669"/>
    <property type="project" value="UniProtKB-KW"/>
</dbReference>
<protein>
    <submittedName>
        <fullName evidence="10 11">Uncharacterized protein LOC101512705</fullName>
    </submittedName>
</protein>
<sequence>MESSVNLELDESTTVLLDQPSNSQKISTVNGCIVYTRLKRSLTSRDGFCQDVDCKRFRESSVLPLKSENRVDCCNGISDGGECGDELKSEPREVMLRNFKRITRSAMKAKVDSGEETVTVSEQQGTSGKVPVGNFKRFTRSAMKANVESGAETVNELEQHGAAIASSEGNGKVPRNFKKITRSAMKVKVESGEETVTELEQQGAAVASGKGFKRITRSAKKANVESGEETVTELEHHGASVANSEGDGVVKTFKRITRSTAMKTNAESGEEMVTELEQEGAVVASDINGALAAPRNKLEMKMSKKIVVNKKPTTVKELFRTGLLDDVSVVYMGGIKKASGLRGVIRDGGILCSCCLCNGRRVIPPSQFEIHACKQYKRAAEYICLENGKSLLDLLRVCRRAPLHDLEATIQNIVCSPPEEKYFTCKRCKGCFPSSCVERVGPICGSCAESRKSEESSKIVVGKIIRSPRPVCVSKSSCTSELPLTSQKKRRRKKRNKSSKRVNSSNSSKSASVPVVPRKEVTLKMKKKSLCIKLKTKAIASNSNCLSPQNTSQWKITKKDQRLHKLVFEENGLPDGTEVAYYARGQKLLEGFKKGSGIVCRCCNTEISPSQFEVHAGWASRKKPYAYIYTSNGVSLHELAISLSKGRKYSANDNDDLCVVCWDGGNLLLCDGCPRAFHKECASLSSIPRGDWYCQFCQNMFQREKFVAYNVNAWAAGRVEGVDPIEQISKRCIRIVKDIDTELSGCALCRGVDFSRSGFGPRTIILCDQCEKEYHVGCLRDHKMAFLKELPKGNWLCCDDCTRIHSTLENVLVRGAERLPESLLGVIKKKQEEKGLDPVKDIDVRWRLLNGKTASPETRPLLLEAVSIFHECFDPIVDAASGRDLIPAMVYGKNVRGQEFGGMYCALLIVNSSVVSAGMLRIFGTDIAELPLVATSNSHHGKGYFQTLFSCIERLLAFMKVKNLVLPAAEEAQSIWTDKFGLSKMKPEQLTNYRKNCSQFVNFQGTNMLHKMVPPCRVINNQP</sequence>
<organism evidence="9 10">
    <name type="scientific">Cicer arietinum</name>
    <name type="common">Chickpea</name>
    <name type="synonym">Garbanzo</name>
    <dbReference type="NCBI Taxonomy" id="3827"/>
    <lineage>
        <taxon>Eukaryota</taxon>
        <taxon>Viridiplantae</taxon>
        <taxon>Streptophyta</taxon>
        <taxon>Embryophyta</taxon>
        <taxon>Tracheophyta</taxon>
        <taxon>Spermatophyta</taxon>
        <taxon>Magnoliopsida</taxon>
        <taxon>eudicotyledons</taxon>
        <taxon>Gunneridae</taxon>
        <taxon>Pentapetalae</taxon>
        <taxon>rosids</taxon>
        <taxon>fabids</taxon>
        <taxon>Fabales</taxon>
        <taxon>Fabaceae</taxon>
        <taxon>Papilionoideae</taxon>
        <taxon>50 kb inversion clade</taxon>
        <taxon>NPAAA clade</taxon>
        <taxon>Hologalegina</taxon>
        <taxon>IRL clade</taxon>
        <taxon>Cicereae</taxon>
        <taxon>Cicer</taxon>
    </lineage>
</organism>
<keyword evidence="2" id="KW-0479">Metal-binding</keyword>
<dbReference type="InterPro" id="IPR011011">
    <property type="entry name" value="Znf_FYVE_PHD"/>
</dbReference>
<dbReference type="Proteomes" id="UP000087171">
    <property type="component" value="Chromosome Ca3"/>
</dbReference>
<evidence type="ECO:0000313" key="9">
    <source>
        <dbReference type="Proteomes" id="UP000087171"/>
    </source>
</evidence>
<evidence type="ECO:0000256" key="6">
    <source>
        <dbReference type="PROSITE-ProRule" id="PRU00146"/>
    </source>
</evidence>
<evidence type="ECO:0000256" key="4">
    <source>
        <dbReference type="ARBA" id="ARBA00022833"/>
    </source>
</evidence>
<reference evidence="10 11" key="2">
    <citation type="submission" date="2025-04" db="UniProtKB">
        <authorList>
            <consortium name="RefSeq"/>
        </authorList>
    </citation>
    <scope>IDENTIFICATION</scope>
    <source>
        <tissue evidence="10 11">Etiolated seedlings</tissue>
    </source>
</reference>
<dbReference type="AlphaFoldDB" id="A0A1S2XV07"/>
<feature type="compositionally biased region" description="Low complexity" evidence="7">
    <location>
        <begin position="501"/>
        <end position="516"/>
    </location>
</feature>
<dbReference type="Pfam" id="PF16135">
    <property type="entry name" value="TDBD"/>
    <property type="match status" value="2"/>
</dbReference>
<evidence type="ECO:0000256" key="5">
    <source>
        <dbReference type="ARBA" id="ARBA00023242"/>
    </source>
</evidence>
<keyword evidence="9" id="KW-1185">Reference proteome</keyword>
<feature type="compositionally biased region" description="Basic residues" evidence="7">
    <location>
        <begin position="487"/>
        <end position="500"/>
    </location>
</feature>
<evidence type="ECO:0000256" key="7">
    <source>
        <dbReference type="SAM" id="MobiDB-lite"/>
    </source>
</evidence>
<dbReference type="RefSeq" id="XP_004494098.1">
    <property type="nucleotide sequence ID" value="XM_004494041.3"/>
</dbReference>
<evidence type="ECO:0000313" key="11">
    <source>
        <dbReference type="RefSeq" id="XP_027188576.1"/>
    </source>
</evidence>
<dbReference type="SUPFAM" id="SSF55729">
    <property type="entry name" value="Acyl-CoA N-acyltransferases (Nat)"/>
    <property type="match status" value="1"/>
</dbReference>
<dbReference type="GO" id="GO:0000977">
    <property type="term" value="F:RNA polymerase II transcription regulatory region sequence-specific DNA binding"/>
    <property type="evidence" value="ECO:0007669"/>
    <property type="project" value="TreeGrafter"/>
</dbReference>
<evidence type="ECO:0000313" key="10">
    <source>
        <dbReference type="RefSeq" id="XP_004494098.1"/>
    </source>
</evidence>
<feature type="region of interest" description="Disordered" evidence="7">
    <location>
        <begin position="482"/>
        <end position="517"/>
    </location>
</feature>
<dbReference type="FunFam" id="3.30.40.10:FF:000494">
    <property type="entry name" value="Acyl-CoA N-acyltransferase with RING/FYVE/PHD-type zinc finger domain"/>
    <property type="match status" value="1"/>
</dbReference>
<dbReference type="InterPro" id="IPR019787">
    <property type="entry name" value="Znf_PHD-finger"/>
</dbReference>
<dbReference type="PROSITE" id="PS01359">
    <property type="entry name" value="ZF_PHD_1"/>
    <property type="match status" value="1"/>
</dbReference>
<dbReference type="InterPro" id="IPR016181">
    <property type="entry name" value="Acyl_CoA_acyltransferase"/>
</dbReference>
<evidence type="ECO:0000256" key="3">
    <source>
        <dbReference type="ARBA" id="ARBA00022771"/>
    </source>
</evidence>